<reference evidence="1 2" key="1">
    <citation type="submission" date="2016-08" db="EMBL/GenBank/DDBJ databases">
        <title>Evolution of the type three secretion system and type three effector repertoires in Xanthomonas.</title>
        <authorList>
            <person name="Merda D."/>
            <person name="Briand M."/>
            <person name="Bosis E."/>
            <person name="Rousseau C."/>
            <person name="Portier P."/>
            <person name="Jacques M.-A."/>
            <person name="Fischer-Le Saux M."/>
        </authorList>
    </citation>
    <scope>NUCLEOTIDE SEQUENCE [LARGE SCALE GENOMIC DNA]</scope>
    <source>
        <strain evidence="1 2">CFBP 7409</strain>
    </source>
</reference>
<organism evidence="1 2">
    <name type="scientific">Xanthomonas arboricola pv. guizotiae</name>
    <dbReference type="NCBI Taxonomy" id="487867"/>
    <lineage>
        <taxon>Bacteria</taxon>
        <taxon>Pseudomonadati</taxon>
        <taxon>Pseudomonadota</taxon>
        <taxon>Gammaproteobacteria</taxon>
        <taxon>Lysobacterales</taxon>
        <taxon>Lysobacteraceae</taxon>
        <taxon>Xanthomonas</taxon>
    </lineage>
</organism>
<name>A0A2S6ZPH9_9XANT</name>
<protein>
    <submittedName>
        <fullName evidence="1">Uncharacterized protein</fullName>
    </submittedName>
</protein>
<proteinExistence type="predicted"/>
<evidence type="ECO:0000313" key="2">
    <source>
        <dbReference type="Proteomes" id="UP000238049"/>
    </source>
</evidence>
<accession>A0A2S6ZPH9</accession>
<sequence>MGVQTGLASRRAAASVTAYLAKCKGCSGALAKQRSDRPGRHGIAGTVAGHYTSCHATAA</sequence>
<dbReference type="EMBL" id="MDSL01000068">
    <property type="protein sequence ID" value="PPT94094.1"/>
    <property type="molecule type" value="Genomic_DNA"/>
</dbReference>
<gene>
    <name evidence="1" type="ORF">XarbCFBP7409_20000</name>
</gene>
<evidence type="ECO:0000313" key="1">
    <source>
        <dbReference type="EMBL" id="PPT94094.1"/>
    </source>
</evidence>
<dbReference type="AlphaFoldDB" id="A0A2S6ZPH9"/>
<dbReference type="Proteomes" id="UP000238049">
    <property type="component" value="Unassembled WGS sequence"/>
</dbReference>
<comment type="caution">
    <text evidence="1">The sequence shown here is derived from an EMBL/GenBank/DDBJ whole genome shotgun (WGS) entry which is preliminary data.</text>
</comment>